<accession>A0ABV8QU01</accession>
<gene>
    <name evidence="2" type="ORF">ACFOWM_12640</name>
</gene>
<dbReference type="PANTHER" id="PTHR43283:SF7">
    <property type="entry name" value="BETA-LACTAMASE-RELATED DOMAIN-CONTAINING PROTEIN"/>
    <property type="match status" value="1"/>
</dbReference>
<reference evidence="3" key="1">
    <citation type="journal article" date="2019" name="Int. J. Syst. Evol. Microbiol.">
        <title>The Global Catalogue of Microorganisms (GCM) 10K type strain sequencing project: providing services to taxonomists for standard genome sequencing and annotation.</title>
        <authorList>
            <consortium name="The Broad Institute Genomics Platform"/>
            <consortium name="The Broad Institute Genome Sequencing Center for Infectious Disease"/>
            <person name="Wu L."/>
            <person name="Ma J."/>
        </authorList>
    </citation>
    <scope>NUCLEOTIDE SEQUENCE [LARGE SCALE GENOMIC DNA]</scope>
    <source>
        <strain evidence="3">CECT 8289</strain>
    </source>
</reference>
<dbReference type="InterPro" id="IPR001466">
    <property type="entry name" value="Beta-lactam-related"/>
</dbReference>
<name>A0ABV8QU01_9BACT</name>
<organism evidence="2 3">
    <name type="scientific">Ferruginibacter yonginensis</name>
    <dbReference type="NCBI Taxonomy" id="1310416"/>
    <lineage>
        <taxon>Bacteria</taxon>
        <taxon>Pseudomonadati</taxon>
        <taxon>Bacteroidota</taxon>
        <taxon>Chitinophagia</taxon>
        <taxon>Chitinophagales</taxon>
        <taxon>Chitinophagaceae</taxon>
        <taxon>Ferruginibacter</taxon>
    </lineage>
</organism>
<comment type="caution">
    <text evidence="2">The sequence shown here is derived from an EMBL/GenBank/DDBJ whole genome shotgun (WGS) entry which is preliminary data.</text>
</comment>
<keyword evidence="3" id="KW-1185">Reference proteome</keyword>
<dbReference type="EMBL" id="JBHSCZ010000004">
    <property type="protein sequence ID" value="MFC4263735.1"/>
    <property type="molecule type" value="Genomic_DNA"/>
</dbReference>
<sequence length="364" mass="40343">MKKLLLAFLGMVLLWGCKKSNDTATSTTPPQNPTPAEPYYYPPLTGDVWETKTSASIGWDDALLNQALDYAGTKNSYGIVILHHGKIVKERYWNNWTMNTPYFIASAGKSVAAFIAGIAQQEGTININNKVSQYLGTGWTSLPLAKENLITVKNQLTMTTGLDDGVPDQDCTTPSCLIYKADAGTRWAYHNAPYHLLQNVIANASGQTFQQYSKAKLFTKIGMNNAFWFNYVMYCTTREASRFGSLILTKGKWNGTALLNDDAYFNSMVNTSQPYNLSYGYLWWLNGKASSMVPGSQFVFQTSLTPSAPTDMIMALGKDDKKIYVVPSLDVVVVRLGDSAGTTTLGPSSFDNEFWTRLKPAMRF</sequence>
<dbReference type="InterPro" id="IPR012338">
    <property type="entry name" value="Beta-lactam/transpept-like"/>
</dbReference>
<protein>
    <submittedName>
        <fullName evidence="2">Serine hydrolase domain-containing protein</fullName>
        <ecNumber evidence="2">3.-.-.-</ecNumber>
    </submittedName>
</protein>
<dbReference type="GO" id="GO:0016787">
    <property type="term" value="F:hydrolase activity"/>
    <property type="evidence" value="ECO:0007669"/>
    <property type="project" value="UniProtKB-KW"/>
</dbReference>
<evidence type="ECO:0000259" key="1">
    <source>
        <dbReference type="Pfam" id="PF00144"/>
    </source>
</evidence>
<proteinExistence type="predicted"/>
<dbReference type="RefSeq" id="WP_379710705.1">
    <property type="nucleotide sequence ID" value="NZ_JBHSCZ010000004.1"/>
</dbReference>
<dbReference type="Gene3D" id="3.40.710.10">
    <property type="entry name" value="DD-peptidase/beta-lactamase superfamily"/>
    <property type="match status" value="1"/>
</dbReference>
<dbReference type="SUPFAM" id="SSF56601">
    <property type="entry name" value="beta-lactamase/transpeptidase-like"/>
    <property type="match status" value="1"/>
</dbReference>
<dbReference type="Pfam" id="PF00144">
    <property type="entry name" value="Beta-lactamase"/>
    <property type="match status" value="1"/>
</dbReference>
<keyword evidence="2" id="KW-0378">Hydrolase</keyword>
<dbReference type="InterPro" id="IPR050789">
    <property type="entry name" value="Diverse_Enzym_Activities"/>
</dbReference>
<evidence type="ECO:0000313" key="3">
    <source>
        <dbReference type="Proteomes" id="UP001595907"/>
    </source>
</evidence>
<dbReference type="Proteomes" id="UP001595907">
    <property type="component" value="Unassembled WGS sequence"/>
</dbReference>
<feature type="domain" description="Beta-lactamase-related" evidence="1">
    <location>
        <begin position="78"/>
        <end position="228"/>
    </location>
</feature>
<dbReference type="PANTHER" id="PTHR43283">
    <property type="entry name" value="BETA-LACTAMASE-RELATED"/>
    <property type="match status" value="1"/>
</dbReference>
<dbReference type="EC" id="3.-.-.-" evidence="2"/>
<evidence type="ECO:0000313" key="2">
    <source>
        <dbReference type="EMBL" id="MFC4263735.1"/>
    </source>
</evidence>